<dbReference type="Proteomes" id="UP001164653">
    <property type="component" value="Chromosome"/>
</dbReference>
<dbReference type="EMBL" id="CP112998">
    <property type="protein sequence ID" value="WAC14632.1"/>
    <property type="molecule type" value="Genomic_DNA"/>
</dbReference>
<dbReference type="InterPro" id="IPR036291">
    <property type="entry name" value="NAD(P)-bd_dom_sf"/>
</dbReference>
<dbReference type="SUPFAM" id="SSF51735">
    <property type="entry name" value="NAD(P)-binding Rossmann-fold domains"/>
    <property type="match status" value="1"/>
</dbReference>
<dbReference type="InterPro" id="IPR002347">
    <property type="entry name" value="SDR_fam"/>
</dbReference>
<dbReference type="Gene3D" id="3.40.50.720">
    <property type="entry name" value="NAD(P)-binding Rossmann-like Domain"/>
    <property type="match status" value="1"/>
</dbReference>
<gene>
    <name evidence="3" type="ORF">ON006_11855</name>
</gene>
<reference evidence="3" key="1">
    <citation type="submission" date="2022-11" db="EMBL/GenBank/DDBJ databases">
        <title>Dyadobacter pollutisoli sp. nov., isolated from plastic dumped soil.</title>
        <authorList>
            <person name="Kim J.M."/>
            <person name="Kim K.R."/>
            <person name="Lee J.K."/>
            <person name="Hao L."/>
            <person name="Jeon C.O."/>
        </authorList>
    </citation>
    <scope>NUCLEOTIDE SEQUENCE</scope>
    <source>
        <strain evidence="3">U1</strain>
    </source>
</reference>
<name>A0A9E8NGL5_9BACT</name>
<sequence length="218" mass="23257">MSNILMTGGTGNLGKSVVETLSAAGYHLHLSVREINEPGTDKISYYQTDLESPGQSENLVKSVLDTENDILAGVFLAGGFVPGGLEKTGWDDISKMISLNFATAFNTAQSLLAHFRQKGAGKLIFVGAKAAMDSGSAINNVAYSLSKQLLFNFSEMVNESENKNGITSHILLPGTLDTALNRGFMPDADFSKWTSTIAIAETISDIIGGQEIRSVISF</sequence>
<dbReference type="RefSeq" id="WP_244820000.1">
    <property type="nucleotide sequence ID" value="NZ_CP112998.1"/>
</dbReference>
<dbReference type="AlphaFoldDB" id="A0A9E8NGL5"/>
<dbReference type="GO" id="GO:0050664">
    <property type="term" value="F:oxidoreductase activity, acting on NAD(P)H, oxygen as acceptor"/>
    <property type="evidence" value="ECO:0007669"/>
    <property type="project" value="TreeGrafter"/>
</dbReference>
<dbReference type="PRINTS" id="PR00081">
    <property type="entry name" value="GDHRDH"/>
</dbReference>
<protein>
    <submittedName>
        <fullName evidence="3">SDR family NAD(P)-dependent oxidoreductase</fullName>
    </submittedName>
</protein>
<comment type="similarity">
    <text evidence="1">Belongs to the short-chain dehydrogenases/reductases (SDR) family.</text>
</comment>
<dbReference type="PANTHER" id="PTHR43008:SF4">
    <property type="entry name" value="CHAIN DEHYDROGENASE, PUTATIVE (AFU_ORTHOLOGUE AFUA_4G08710)-RELATED"/>
    <property type="match status" value="1"/>
</dbReference>
<organism evidence="3 4">
    <name type="scientific">Dyadobacter pollutisoli</name>
    <dbReference type="NCBI Taxonomy" id="2910158"/>
    <lineage>
        <taxon>Bacteria</taxon>
        <taxon>Pseudomonadati</taxon>
        <taxon>Bacteroidota</taxon>
        <taxon>Cytophagia</taxon>
        <taxon>Cytophagales</taxon>
        <taxon>Spirosomataceae</taxon>
        <taxon>Dyadobacter</taxon>
    </lineage>
</organism>
<evidence type="ECO:0000256" key="2">
    <source>
        <dbReference type="ARBA" id="ARBA00023002"/>
    </source>
</evidence>
<keyword evidence="2" id="KW-0560">Oxidoreductase</keyword>
<accession>A0A9E8NGL5</accession>
<evidence type="ECO:0000313" key="3">
    <source>
        <dbReference type="EMBL" id="WAC14632.1"/>
    </source>
</evidence>
<dbReference type="PANTHER" id="PTHR43008">
    <property type="entry name" value="BENZIL REDUCTASE"/>
    <property type="match status" value="1"/>
</dbReference>
<keyword evidence="4" id="KW-1185">Reference proteome</keyword>
<evidence type="ECO:0000256" key="1">
    <source>
        <dbReference type="ARBA" id="ARBA00006484"/>
    </source>
</evidence>
<evidence type="ECO:0000313" key="4">
    <source>
        <dbReference type="Proteomes" id="UP001164653"/>
    </source>
</evidence>
<dbReference type="Pfam" id="PF00106">
    <property type="entry name" value="adh_short"/>
    <property type="match status" value="1"/>
</dbReference>
<dbReference type="KEGG" id="dpf:ON006_11855"/>
<proteinExistence type="inferred from homology"/>